<dbReference type="STRING" id="1301915.JH146_0050"/>
<keyword evidence="1" id="KW-0812">Transmembrane</keyword>
<dbReference type="RefSeq" id="WP_048201119.1">
    <property type="nucleotide sequence ID" value="NZ_CP009149.1"/>
</dbReference>
<feature type="transmembrane region" description="Helical" evidence="1">
    <location>
        <begin position="339"/>
        <end position="360"/>
    </location>
</feature>
<evidence type="ECO:0000313" key="3">
    <source>
        <dbReference type="Proteomes" id="UP000028781"/>
    </source>
</evidence>
<feature type="transmembrane region" description="Helical" evidence="1">
    <location>
        <begin position="275"/>
        <end position="297"/>
    </location>
</feature>
<feature type="transmembrane region" description="Helical" evidence="1">
    <location>
        <begin position="7"/>
        <end position="27"/>
    </location>
</feature>
<name>A0A076L9L3_9EURY</name>
<dbReference type="GeneID" id="24890641"/>
<proteinExistence type="predicted"/>
<dbReference type="EMBL" id="CP009149">
    <property type="protein sequence ID" value="AIJ04901.1"/>
    <property type="molecule type" value="Genomic_DNA"/>
</dbReference>
<evidence type="ECO:0008006" key="4">
    <source>
        <dbReference type="Google" id="ProtNLM"/>
    </source>
</evidence>
<keyword evidence="1" id="KW-1133">Transmembrane helix</keyword>
<evidence type="ECO:0000256" key="1">
    <source>
        <dbReference type="SAM" id="Phobius"/>
    </source>
</evidence>
<dbReference type="KEGG" id="mjh:JH146_0050"/>
<feature type="transmembrane region" description="Helical" evidence="1">
    <location>
        <begin position="144"/>
        <end position="161"/>
    </location>
</feature>
<organism evidence="2 3">
    <name type="scientific">Methanocaldococcus bathoardescens</name>
    <dbReference type="NCBI Taxonomy" id="1301915"/>
    <lineage>
        <taxon>Archaea</taxon>
        <taxon>Methanobacteriati</taxon>
        <taxon>Methanobacteriota</taxon>
        <taxon>Methanomada group</taxon>
        <taxon>Methanococci</taxon>
        <taxon>Methanococcales</taxon>
        <taxon>Methanocaldococcaceae</taxon>
        <taxon>Methanocaldococcus</taxon>
    </lineage>
</organism>
<feature type="transmembrane region" description="Helical" evidence="1">
    <location>
        <begin position="121"/>
        <end position="139"/>
    </location>
</feature>
<sequence>MDIKHRIPILLLVLYIILGGIIQYNGISEFKSLPSPIYGGDYYYQMGVIWHIREGGNPLESSSMVGGMPGYLPLYAYICAKFCDLFNLDTMKGMFYFSIVLFVVASVIWFCLFRVLFKDDWIALIGVVLANGISAYPILKYTNFTHQIMLPLFILTLYLAFKERKIIYYVSLGLVYGLLTLSHMVAFVGATLIIATFVIYEMYKNKDRILEYLKENIKNWGIFGIVALPILMLYWYKPIFVYHLHRPYDRIHMDIMDFGRLDVQIKFLFNTLSSYLLNFKSIGGIITTVLVWLGIYGYYKSENSDLKEFLKIFAIGSVFATFCYFVTEPLFGINFIPTYMSYFYIWATAILFALFGINYVKNHLRLHEVENISKKLVVFGTIFVILLANTTFAFVNYINNDRWANVGKHPMPDVYISLQNYLLKNTDVNDVILSTKELSFVINAISGRKVMVNRWAQQNDPYMNLPQRDMDASIILYGNDTKKKLELIRKYNISYLYWDYYWINSEFQFDNNGRIIGMYDPLMTYDTKENREYLDKYGVKYIPMNFWIDPSCRNDNIRKFNILVISPQNYYNFTNPWKPDLNKYLVEVWNYTYNGQKIAALYKIKVD</sequence>
<dbReference type="Proteomes" id="UP000028781">
    <property type="component" value="Chromosome"/>
</dbReference>
<feature type="transmembrane region" description="Helical" evidence="1">
    <location>
        <begin position="309"/>
        <end position="327"/>
    </location>
</feature>
<dbReference type="AlphaFoldDB" id="A0A076L9L3"/>
<evidence type="ECO:0000313" key="2">
    <source>
        <dbReference type="EMBL" id="AIJ04901.1"/>
    </source>
</evidence>
<dbReference type="OrthoDB" id="85712at2157"/>
<protein>
    <recommendedName>
        <fullName evidence="4">Glycosyltransferase RgtA/B/C/D-like domain-containing protein</fullName>
    </recommendedName>
</protein>
<feature type="transmembrane region" description="Helical" evidence="1">
    <location>
        <begin position="167"/>
        <end position="200"/>
    </location>
</feature>
<feature type="transmembrane region" description="Helical" evidence="1">
    <location>
        <begin position="220"/>
        <end position="236"/>
    </location>
</feature>
<dbReference type="HOGENOM" id="CLU_445942_0_0_2"/>
<feature type="transmembrane region" description="Helical" evidence="1">
    <location>
        <begin position="95"/>
        <end position="115"/>
    </location>
</feature>
<feature type="transmembrane region" description="Helical" evidence="1">
    <location>
        <begin position="376"/>
        <end position="398"/>
    </location>
</feature>
<gene>
    <name evidence="2" type="ORF">JH146_0050</name>
</gene>
<keyword evidence="3" id="KW-1185">Reference proteome</keyword>
<accession>A0A076L9L3</accession>
<reference evidence="2 3" key="1">
    <citation type="journal article" date="2015" name="Int. J. Syst. Evol. Microbiol.">
        <title>M ethanocaldococcus bathoardescens sp. nov., a hyperthermophilic methanogen isolated from a volcanically active deep-sea hydrothermal vent.</title>
        <authorList>
            <person name="Stewart L.C."/>
            <person name="Jung J.H."/>
            <person name="Kim Y.T."/>
            <person name="Kwon S.W."/>
            <person name="Park C.S."/>
            <person name="Holden J.F."/>
        </authorList>
    </citation>
    <scope>NUCLEOTIDE SEQUENCE [LARGE SCALE GENOMIC DNA]</scope>
    <source>
        <strain evidence="2 3">JH146</strain>
    </source>
</reference>
<keyword evidence="1" id="KW-0472">Membrane</keyword>